<evidence type="ECO:0000256" key="2">
    <source>
        <dbReference type="ARBA" id="ARBA00023002"/>
    </source>
</evidence>
<keyword evidence="3" id="KW-0520">NAD</keyword>
<protein>
    <submittedName>
        <fullName evidence="5">Oxidoreductase</fullName>
    </submittedName>
</protein>
<evidence type="ECO:0000256" key="3">
    <source>
        <dbReference type="ARBA" id="ARBA00023027"/>
    </source>
</evidence>
<dbReference type="GO" id="GO:0016491">
    <property type="term" value="F:oxidoreductase activity"/>
    <property type="evidence" value="ECO:0007669"/>
    <property type="project" value="UniProtKB-KW"/>
</dbReference>
<evidence type="ECO:0000259" key="4">
    <source>
        <dbReference type="Pfam" id="PF01370"/>
    </source>
</evidence>
<reference evidence="5 6" key="1">
    <citation type="journal article" date="2019" name="Emerg. Microbes Infect.">
        <title>Comprehensive subspecies identification of 175 nontuberculous mycobacteria species based on 7547 genomic profiles.</title>
        <authorList>
            <person name="Matsumoto Y."/>
            <person name="Kinjo T."/>
            <person name="Motooka D."/>
            <person name="Nabeya D."/>
            <person name="Jung N."/>
            <person name="Uechi K."/>
            <person name="Horii T."/>
            <person name="Iida T."/>
            <person name="Fujita J."/>
            <person name="Nakamura S."/>
        </authorList>
    </citation>
    <scope>NUCLEOTIDE SEQUENCE [LARGE SCALE GENOMIC DNA]</scope>
    <source>
        <strain evidence="5 6">JCM 12404</strain>
    </source>
</reference>
<evidence type="ECO:0000313" key="6">
    <source>
        <dbReference type="Proteomes" id="UP000465866"/>
    </source>
</evidence>
<keyword evidence="2" id="KW-0560">Oxidoreductase</keyword>
<evidence type="ECO:0000256" key="1">
    <source>
        <dbReference type="ARBA" id="ARBA00007637"/>
    </source>
</evidence>
<dbReference type="InterPro" id="IPR001509">
    <property type="entry name" value="Epimerase_deHydtase"/>
</dbReference>
<dbReference type="SUPFAM" id="SSF51735">
    <property type="entry name" value="NAD(P)-binding Rossmann-fold domains"/>
    <property type="match status" value="1"/>
</dbReference>
<dbReference type="PANTHER" id="PTHR43103">
    <property type="entry name" value="NUCLEOSIDE-DIPHOSPHATE-SUGAR EPIMERASE"/>
    <property type="match status" value="1"/>
</dbReference>
<dbReference type="EMBL" id="AP022569">
    <property type="protein sequence ID" value="BBX47672.1"/>
    <property type="molecule type" value="Genomic_DNA"/>
</dbReference>
<sequence length="350" mass="38273">MTRILVTGGYGRVGRAVVERLVADKFQVVVTTHKTVKPSLPVGVDVRPVDLSQPDQVKALVDDLSPSVIVHLAAVIPPRCYTDRTFARAVNVDATAALVRAATELPSPPRFVHASTGAVHGIRNPHRVTNPVTPDSPLAPVDLYGCHKALAENIVRSSGLEWSILRLCSVIALDQLTHFRNTDALYFRALVPEDTRVHTVDPRDVAAAFAAAITTNAVREVFMIGGDDSHKRVWGELAWENAEVMGLAAAMFPGRSGNPDSDADWYPLGWFDTARAQQVLSFQRHSSADAHAEIRARVGWKSRPLRIAAPALRVLMRRQAPYFEAPGRYADPWGAIRKKWGDPAPDALTV</sequence>
<dbReference type="RefSeq" id="WP_308207607.1">
    <property type="nucleotide sequence ID" value="NZ_AP022569.1"/>
</dbReference>
<accession>A0A7I7L244</accession>
<evidence type="ECO:0000313" key="5">
    <source>
        <dbReference type="EMBL" id="BBX47672.1"/>
    </source>
</evidence>
<keyword evidence="6" id="KW-1185">Reference proteome</keyword>
<dbReference type="AlphaFoldDB" id="A0A7I7L244"/>
<dbReference type="Pfam" id="PF01370">
    <property type="entry name" value="Epimerase"/>
    <property type="match status" value="1"/>
</dbReference>
<organism evidence="5 6">
    <name type="scientific">Mycobacterium cookii</name>
    <dbReference type="NCBI Taxonomy" id="1775"/>
    <lineage>
        <taxon>Bacteria</taxon>
        <taxon>Bacillati</taxon>
        <taxon>Actinomycetota</taxon>
        <taxon>Actinomycetes</taxon>
        <taxon>Mycobacteriales</taxon>
        <taxon>Mycobacteriaceae</taxon>
        <taxon>Mycobacterium</taxon>
    </lineage>
</organism>
<dbReference type="InterPro" id="IPR036291">
    <property type="entry name" value="NAD(P)-bd_dom_sf"/>
</dbReference>
<dbReference type="KEGG" id="mcoo:MCOO_36870"/>
<comment type="similarity">
    <text evidence="1">Belongs to the NAD(P)-dependent epimerase/dehydratase family.</text>
</comment>
<proteinExistence type="inferred from homology"/>
<dbReference type="Proteomes" id="UP000465866">
    <property type="component" value="Chromosome"/>
</dbReference>
<name>A0A7I7L244_9MYCO</name>
<dbReference type="Gene3D" id="3.40.50.720">
    <property type="entry name" value="NAD(P)-binding Rossmann-like Domain"/>
    <property type="match status" value="1"/>
</dbReference>
<feature type="domain" description="NAD-dependent epimerase/dehydratase" evidence="4">
    <location>
        <begin position="4"/>
        <end position="174"/>
    </location>
</feature>
<dbReference type="PANTHER" id="PTHR43103:SF5">
    <property type="entry name" value="4-EPIMERASE, PUTATIVE (AFU_ORTHOLOGUE AFUA_7G00360)-RELATED"/>
    <property type="match status" value="1"/>
</dbReference>
<gene>
    <name evidence="5" type="ORF">MCOO_36870</name>
</gene>